<dbReference type="InterPro" id="IPR015853">
    <property type="entry name" value="ABC_transpr_FbpC"/>
</dbReference>
<dbReference type="InterPro" id="IPR013611">
    <property type="entry name" value="Transp-assoc_OB_typ2"/>
</dbReference>
<evidence type="ECO:0000313" key="13">
    <source>
        <dbReference type="Proteomes" id="UP000535437"/>
    </source>
</evidence>
<dbReference type="RefSeq" id="WP_179542863.1">
    <property type="nucleotide sequence ID" value="NZ_BAAALL010000007.1"/>
</dbReference>
<dbReference type="EMBL" id="JACCFY010000001">
    <property type="protein sequence ID" value="NYJ79687.1"/>
    <property type="molecule type" value="Genomic_DNA"/>
</dbReference>
<dbReference type="SUPFAM" id="SSF50331">
    <property type="entry name" value="MOP-like"/>
    <property type="match status" value="1"/>
</dbReference>
<name>A0A7Z0KDJ2_9MICC</name>
<accession>A0A7Z0KDJ2</accession>
<evidence type="ECO:0000256" key="3">
    <source>
        <dbReference type="ARBA" id="ARBA00022496"/>
    </source>
</evidence>
<feature type="region of interest" description="Disordered" evidence="10">
    <location>
        <begin position="1"/>
        <end position="21"/>
    </location>
</feature>
<dbReference type="GO" id="GO:0015418">
    <property type="term" value="F:ABC-type quaternary ammonium compound transporting activity"/>
    <property type="evidence" value="ECO:0007669"/>
    <property type="project" value="UniProtKB-EC"/>
</dbReference>
<dbReference type="InterPro" id="IPR008995">
    <property type="entry name" value="Mo/tungstate-bd_C_term_dom"/>
</dbReference>
<comment type="caution">
    <text evidence="12">The sequence shown here is derived from an EMBL/GenBank/DDBJ whole genome shotgun (WGS) entry which is preliminary data.</text>
</comment>
<keyword evidence="8" id="KW-0472">Membrane</keyword>
<feature type="domain" description="ABC transporter" evidence="11">
    <location>
        <begin position="31"/>
        <end position="261"/>
    </location>
</feature>
<organism evidence="12 13">
    <name type="scientific">Nesterenkonia xinjiangensis</name>
    <dbReference type="NCBI Taxonomy" id="225327"/>
    <lineage>
        <taxon>Bacteria</taxon>
        <taxon>Bacillati</taxon>
        <taxon>Actinomycetota</taxon>
        <taxon>Actinomycetes</taxon>
        <taxon>Micrococcales</taxon>
        <taxon>Micrococcaceae</taxon>
        <taxon>Nesterenkonia</taxon>
    </lineage>
</organism>
<dbReference type="EC" id="7.6.2.9" evidence="9"/>
<gene>
    <name evidence="12" type="ORF">HNR09_003098</name>
</gene>
<dbReference type="PANTHER" id="PTHR42781">
    <property type="entry name" value="SPERMIDINE/PUTRESCINE IMPORT ATP-BINDING PROTEIN POTA"/>
    <property type="match status" value="1"/>
</dbReference>
<evidence type="ECO:0000256" key="5">
    <source>
        <dbReference type="ARBA" id="ARBA00022840"/>
    </source>
</evidence>
<dbReference type="GO" id="GO:0016887">
    <property type="term" value="F:ATP hydrolysis activity"/>
    <property type="evidence" value="ECO:0007669"/>
    <property type="project" value="InterPro"/>
</dbReference>
<dbReference type="InterPro" id="IPR003593">
    <property type="entry name" value="AAA+_ATPase"/>
</dbReference>
<dbReference type="Pfam" id="PF00005">
    <property type="entry name" value="ABC_tran"/>
    <property type="match status" value="1"/>
</dbReference>
<evidence type="ECO:0000256" key="8">
    <source>
        <dbReference type="ARBA" id="ARBA00023136"/>
    </source>
</evidence>
<dbReference type="InterPro" id="IPR003439">
    <property type="entry name" value="ABC_transporter-like_ATP-bd"/>
</dbReference>
<dbReference type="InterPro" id="IPR027417">
    <property type="entry name" value="P-loop_NTPase"/>
</dbReference>
<keyword evidence="7" id="KW-0406">Ion transport</keyword>
<evidence type="ECO:0000259" key="11">
    <source>
        <dbReference type="PROSITE" id="PS50893"/>
    </source>
</evidence>
<keyword evidence="13" id="KW-1185">Reference proteome</keyword>
<evidence type="ECO:0000256" key="4">
    <source>
        <dbReference type="ARBA" id="ARBA00022741"/>
    </source>
</evidence>
<evidence type="ECO:0000256" key="6">
    <source>
        <dbReference type="ARBA" id="ARBA00023004"/>
    </source>
</evidence>
<dbReference type="GO" id="GO:0015408">
    <property type="term" value="F:ABC-type ferric iron transporter activity"/>
    <property type="evidence" value="ECO:0007669"/>
    <property type="project" value="InterPro"/>
</dbReference>
<evidence type="ECO:0000256" key="10">
    <source>
        <dbReference type="SAM" id="MobiDB-lite"/>
    </source>
</evidence>
<keyword evidence="5 12" id="KW-0067">ATP-binding</keyword>
<dbReference type="InterPro" id="IPR050093">
    <property type="entry name" value="ABC_SmlMolc_Importer"/>
</dbReference>
<keyword evidence="6" id="KW-0408">Iron</keyword>
<dbReference type="InterPro" id="IPR017871">
    <property type="entry name" value="ABC_transporter-like_CS"/>
</dbReference>
<evidence type="ECO:0000256" key="2">
    <source>
        <dbReference type="ARBA" id="ARBA00022475"/>
    </source>
</evidence>
<dbReference type="SMART" id="SM00382">
    <property type="entry name" value="AAA"/>
    <property type="match status" value="1"/>
</dbReference>
<proteinExistence type="predicted"/>
<dbReference type="GO" id="GO:0043190">
    <property type="term" value="C:ATP-binding cassette (ABC) transporter complex"/>
    <property type="evidence" value="ECO:0007669"/>
    <property type="project" value="InterPro"/>
</dbReference>
<reference evidence="12 13" key="1">
    <citation type="submission" date="2020-07" db="EMBL/GenBank/DDBJ databases">
        <title>Sequencing the genomes of 1000 actinobacteria strains.</title>
        <authorList>
            <person name="Klenk H.-P."/>
        </authorList>
    </citation>
    <scope>NUCLEOTIDE SEQUENCE [LARGE SCALE GENOMIC DNA]</scope>
    <source>
        <strain evidence="12 13">DSM 15475</strain>
    </source>
</reference>
<keyword evidence="2" id="KW-1003">Cell membrane</keyword>
<protein>
    <recommendedName>
        <fullName evidence="9">ABC-type quaternary amine transporter</fullName>
        <ecNumber evidence="9">7.6.2.9</ecNumber>
    </recommendedName>
</protein>
<keyword evidence="4" id="KW-0547">Nucleotide-binding</keyword>
<evidence type="ECO:0000313" key="12">
    <source>
        <dbReference type="EMBL" id="NYJ79687.1"/>
    </source>
</evidence>
<sequence>MSALTLNTSTSEPHPAAAASSPLDVATPAGLEVTGVAVSFGGERVLHDIALQVSAGTTTAIVGPSGSGKTSLLRVIAGFLDPGSGAVMLRGADVTAVAPHRRSIGLVAQDGALFPHLDVAGNIAFGLPRGTRRRETRRRVEELLDLVSLDREHARRRPDQLSGGQRQRVALARALARRPDVILLDEPFSALDAGLRETTRQAVREILATTGTTTVLVTHDQDEALSFADQVAVLQEGRLSQIGSPESVYRRPRDTRTAQFLGESVLLPARTTGTGRATTALGEIRVISPDAAELTAPQNSPEVPDGQPGHGTVMLRPEQIELTEQGTPGIVVSSQYFGHDTTAVVAVEGLKELVRVRRLNADPLRAGAAVGLTVTGVGVLYPAASGGSGAADAPGIELLSPR</sequence>
<dbReference type="Gene3D" id="3.40.50.300">
    <property type="entry name" value="P-loop containing nucleotide triphosphate hydrolases"/>
    <property type="match status" value="1"/>
</dbReference>
<keyword evidence="1" id="KW-0813">Transport</keyword>
<dbReference type="PROSITE" id="PS00211">
    <property type="entry name" value="ABC_TRANSPORTER_1"/>
    <property type="match status" value="1"/>
</dbReference>
<feature type="compositionally biased region" description="Low complexity" evidence="10">
    <location>
        <begin position="9"/>
        <end position="21"/>
    </location>
</feature>
<dbReference type="FunFam" id="3.40.50.300:FF:000425">
    <property type="entry name" value="Probable ABC transporter, ATP-binding subunit"/>
    <property type="match status" value="1"/>
</dbReference>
<dbReference type="PANTHER" id="PTHR42781:SF4">
    <property type="entry name" value="SPERMIDINE_PUTRESCINE IMPORT ATP-BINDING PROTEIN POTA"/>
    <property type="match status" value="1"/>
</dbReference>
<evidence type="ECO:0000256" key="7">
    <source>
        <dbReference type="ARBA" id="ARBA00023065"/>
    </source>
</evidence>
<dbReference type="GO" id="GO:0005524">
    <property type="term" value="F:ATP binding"/>
    <property type="evidence" value="ECO:0007669"/>
    <property type="project" value="UniProtKB-KW"/>
</dbReference>
<evidence type="ECO:0000256" key="9">
    <source>
        <dbReference type="ARBA" id="ARBA00066388"/>
    </source>
</evidence>
<dbReference type="Proteomes" id="UP000535437">
    <property type="component" value="Unassembled WGS sequence"/>
</dbReference>
<keyword evidence="3" id="KW-0410">Iron transport</keyword>
<dbReference type="Pfam" id="PF08402">
    <property type="entry name" value="TOBE_2"/>
    <property type="match status" value="1"/>
</dbReference>
<dbReference type="PROSITE" id="PS50893">
    <property type="entry name" value="ABC_TRANSPORTER_2"/>
    <property type="match status" value="1"/>
</dbReference>
<evidence type="ECO:0000256" key="1">
    <source>
        <dbReference type="ARBA" id="ARBA00022448"/>
    </source>
</evidence>
<dbReference type="AlphaFoldDB" id="A0A7Z0KDJ2"/>
<dbReference type="CDD" id="cd03259">
    <property type="entry name" value="ABC_Carb_Solutes_like"/>
    <property type="match status" value="1"/>
</dbReference>
<dbReference type="SUPFAM" id="SSF52540">
    <property type="entry name" value="P-loop containing nucleoside triphosphate hydrolases"/>
    <property type="match status" value="1"/>
</dbReference>